<name>A0ABR1WYS9_9PEZI</name>
<reference evidence="1 2" key="1">
    <citation type="submission" date="2023-01" db="EMBL/GenBank/DDBJ databases">
        <title>Analysis of 21 Apiospora genomes using comparative genomics revels a genus with tremendous synthesis potential of carbohydrate active enzymes and secondary metabolites.</title>
        <authorList>
            <person name="Sorensen T."/>
        </authorList>
    </citation>
    <scope>NUCLEOTIDE SEQUENCE [LARGE SCALE GENOMIC DNA]</scope>
    <source>
        <strain evidence="1 2">CBS 114990</strain>
    </source>
</reference>
<proteinExistence type="predicted"/>
<gene>
    <name evidence="1" type="ORF">PG997_003252</name>
</gene>
<protein>
    <submittedName>
        <fullName evidence="1">Uncharacterized protein</fullName>
    </submittedName>
</protein>
<evidence type="ECO:0000313" key="2">
    <source>
        <dbReference type="Proteomes" id="UP001433268"/>
    </source>
</evidence>
<accession>A0ABR1WYS9</accession>
<dbReference type="GeneID" id="92040627"/>
<dbReference type="EMBL" id="JAQQWN010000004">
    <property type="protein sequence ID" value="KAK8088291.1"/>
    <property type="molecule type" value="Genomic_DNA"/>
</dbReference>
<dbReference type="RefSeq" id="XP_066671185.1">
    <property type="nucleotide sequence ID" value="XM_066807567.1"/>
</dbReference>
<comment type="caution">
    <text evidence="1">The sequence shown here is derived from an EMBL/GenBank/DDBJ whole genome shotgun (WGS) entry which is preliminary data.</text>
</comment>
<organism evidence="1 2">
    <name type="scientific">Apiospora hydei</name>
    <dbReference type="NCBI Taxonomy" id="1337664"/>
    <lineage>
        <taxon>Eukaryota</taxon>
        <taxon>Fungi</taxon>
        <taxon>Dikarya</taxon>
        <taxon>Ascomycota</taxon>
        <taxon>Pezizomycotina</taxon>
        <taxon>Sordariomycetes</taxon>
        <taxon>Xylariomycetidae</taxon>
        <taxon>Amphisphaeriales</taxon>
        <taxon>Apiosporaceae</taxon>
        <taxon>Apiospora</taxon>
    </lineage>
</organism>
<sequence>MAANIMRPPRQLSRWEDLSPNDLNWFRQEALHCLRMTIPTAVDDDLERLNGEYYINLKFWSTKVFDNGFWDSTQKPSPPTDPKVNGIEGCVLVGRFKEDLPKSAKTREQWARRLEGGHDVDQQQVQTHRSRKGGAAAYMRYRVDKLLDAIIPEYLDAKCRWAPADLIDFSDGEKPSATTRAQAMMKQDTYQKSITLNWNGHLLVYLFRKKLYEDNHEEDHQSMEVTGIREYTNADYRETTLIQPYVQDMMQGMMLSLLDYNVPRVWL</sequence>
<evidence type="ECO:0000313" key="1">
    <source>
        <dbReference type="EMBL" id="KAK8088291.1"/>
    </source>
</evidence>
<keyword evidence="2" id="KW-1185">Reference proteome</keyword>
<dbReference type="Proteomes" id="UP001433268">
    <property type="component" value="Unassembled WGS sequence"/>
</dbReference>